<feature type="compositionally biased region" description="Basic and acidic residues" evidence="1">
    <location>
        <begin position="1"/>
        <end position="18"/>
    </location>
</feature>
<feature type="region of interest" description="Disordered" evidence="1">
    <location>
        <begin position="596"/>
        <end position="715"/>
    </location>
</feature>
<dbReference type="EMBL" id="VHII01000014">
    <property type="protein sequence ID" value="KAF1381122.1"/>
    <property type="molecule type" value="Genomic_DNA"/>
</dbReference>
<keyword evidence="3" id="KW-1185">Reference proteome</keyword>
<dbReference type="Proteomes" id="UP000465112">
    <property type="component" value="Chromosome 14"/>
</dbReference>
<gene>
    <name evidence="2" type="ORF">PFLUV_G00171240</name>
</gene>
<organism evidence="2 3">
    <name type="scientific">Perca fluviatilis</name>
    <name type="common">European perch</name>
    <dbReference type="NCBI Taxonomy" id="8168"/>
    <lineage>
        <taxon>Eukaryota</taxon>
        <taxon>Metazoa</taxon>
        <taxon>Chordata</taxon>
        <taxon>Craniata</taxon>
        <taxon>Vertebrata</taxon>
        <taxon>Euteleostomi</taxon>
        <taxon>Actinopterygii</taxon>
        <taxon>Neopterygii</taxon>
        <taxon>Teleostei</taxon>
        <taxon>Neoteleostei</taxon>
        <taxon>Acanthomorphata</taxon>
        <taxon>Eupercaria</taxon>
        <taxon>Perciformes</taxon>
        <taxon>Percoidei</taxon>
        <taxon>Percidae</taxon>
        <taxon>Percinae</taxon>
        <taxon>Perca</taxon>
    </lineage>
</organism>
<feature type="region of interest" description="Disordered" evidence="1">
    <location>
        <begin position="1"/>
        <end position="60"/>
    </location>
</feature>
<evidence type="ECO:0000313" key="3">
    <source>
        <dbReference type="Proteomes" id="UP000465112"/>
    </source>
</evidence>
<feature type="compositionally biased region" description="Basic and acidic residues" evidence="1">
    <location>
        <begin position="597"/>
        <end position="608"/>
    </location>
</feature>
<feature type="compositionally biased region" description="Basic and acidic residues" evidence="1">
    <location>
        <begin position="685"/>
        <end position="696"/>
    </location>
</feature>
<evidence type="ECO:0000256" key="1">
    <source>
        <dbReference type="SAM" id="MobiDB-lite"/>
    </source>
</evidence>
<evidence type="ECO:0000313" key="2">
    <source>
        <dbReference type="EMBL" id="KAF1381122.1"/>
    </source>
</evidence>
<dbReference type="AlphaFoldDB" id="A0A6A5F208"/>
<feature type="region of interest" description="Disordered" evidence="1">
    <location>
        <begin position="205"/>
        <end position="226"/>
    </location>
</feature>
<accession>A0A6A5F208</accession>
<protein>
    <submittedName>
        <fullName evidence="2">Uncharacterized protein</fullName>
    </submittedName>
</protein>
<feature type="compositionally biased region" description="Basic and acidic residues" evidence="1">
    <location>
        <begin position="663"/>
        <end position="673"/>
    </location>
</feature>
<name>A0A6A5F208_PERFL</name>
<comment type="caution">
    <text evidence="2">The sequence shown here is derived from an EMBL/GenBank/DDBJ whole genome shotgun (WGS) entry which is preliminary data.</text>
</comment>
<feature type="compositionally biased region" description="Acidic residues" evidence="1">
    <location>
        <begin position="609"/>
        <end position="662"/>
    </location>
</feature>
<feature type="region of interest" description="Disordered" evidence="1">
    <location>
        <begin position="272"/>
        <end position="291"/>
    </location>
</feature>
<proteinExistence type="predicted"/>
<feature type="compositionally biased region" description="Basic residues" evidence="1">
    <location>
        <begin position="700"/>
        <end position="715"/>
    </location>
</feature>
<reference evidence="2 3" key="1">
    <citation type="submission" date="2019-06" db="EMBL/GenBank/DDBJ databases">
        <title>A chromosome-scale genome assembly of the European perch, Perca fluviatilis.</title>
        <authorList>
            <person name="Roques C."/>
            <person name="Zahm M."/>
            <person name="Cabau C."/>
            <person name="Klopp C."/>
            <person name="Bouchez O."/>
            <person name="Donnadieu C."/>
            <person name="Kuhl H."/>
            <person name="Gislard M."/>
            <person name="Guendouz S."/>
            <person name="Journot L."/>
            <person name="Haffray P."/>
            <person name="Bestin A."/>
            <person name="Morvezen R."/>
            <person name="Feron R."/>
            <person name="Wen M."/>
            <person name="Jouanno E."/>
            <person name="Herpin A."/>
            <person name="Schartl M."/>
            <person name="Postlethwait J."/>
            <person name="Schaerlinger B."/>
            <person name="Chardard D."/>
            <person name="Lecocq T."/>
            <person name="Poncet C."/>
            <person name="Jaffrelo L."/>
            <person name="Lampietro C."/>
            <person name="Guiguen Y."/>
        </authorList>
    </citation>
    <scope>NUCLEOTIDE SEQUENCE [LARGE SCALE GENOMIC DNA]</scope>
    <source>
        <tissue evidence="2">Blood</tissue>
    </source>
</reference>
<sequence>MQKHKEKEEKKKEGKRNVVSEASGDSEERGSKRKKEESELQERMERDEASTHEPKVGKSGHKCPICGLEYNDLMQHLKLGEQVCNKTELNLLCKLSHRHFSANLDCPVRLCDSRKINRLDKHLQRVHKLGNNMVTLYIQKAKDRHIARQLALLRASKPYPPMVSHLDEIDEAAIEEGIRRKFEDPSSVPHDSEVVALSAAKPFETPSASATPLNKPASRSPRKTLFRRNKPVVRTPPPRCKNCVILAVELQVVKELLEAEIERSDELKQLHSSTNREKAVKHKRHKPFSPSKAPQYVKLVEEFREHTEGSNPTRKIRENARQRANHVLYFLTFMSKPAVPHVNLLFLKDYGRIRSMAPEGVKIGVKSLNALAVELQARIRDVARAVLGQQLAQRRKKSDSLEKHPTDKKRQRMFFGLLSGYIVAVTGHRKGAVVNMTRKEVKAADKLKNGDRIIRVEQHKTARYFGQAAIPLTKKEYSWFLRYNCLRSRIEGGLEAETFFHTSSGSECLKLPEYFKEAWEWLELGKAPSFNLLRSSVATYSKRQLGSKAYRRVAAFMCHDEHTAKKFYHAEDPAAEVFKSRNLSVMAISTYAVKNNKKADTQDRRATEDTEEDEVEDRDSVEDQEEQDMGEEEEEEEEERDSEDEGEYQEMEEEERDPEEDGANEHPDKEPKITRPSCPIRKRPSKSEAEQKRDSSKPPLPKRPKRDGKCLFKNR</sequence>
<feature type="compositionally biased region" description="Basic and acidic residues" evidence="1">
    <location>
        <begin position="26"/>
        <end position="56"/>
    </location>
</feature>